<keyword evidence="2" id="KW-1185">Reference proteome</keyword>
<name>A0ABN7K618_9BACT</name>
<comment type="caution">
    <text evidence="1">The sequence shown here is derived from an EMBL/GenBank/DDBJ whole genome shotgun (WGS) entry which is preliminary data.</text>
</comment>
<sequence>MLIACGKKKIPIGKKIFVKWCYMNNTIAISNIVYKRLARHISVGTLRFSQLIILLLQRAGCEIYFLQKITISLKIFLHK</sequence>
<organism evidence="1 2">
    <name type="scientific">Campylobacter suis</name>
    <dbReference type="NCBI Taxonomy" id="2790657"/>
    <lineage>
        <taxon>Bacteria</taxon>
        <taxon>Pseudomonadati</taxon>
        <taxon>Campylobacterota</taxon>
        <taxon>Epsilonproteobacteria</taxon>
        <taxon>Campylobacterales</taxon>
        <taxon>Campylobacteraceae</taxon>
        <taxon>Campylobacter</taxon>
    </lineage>
</organism>
<evidence type="ECO:0000313" key="2">
    <source>
        <dbReference type="Proteomes" id="UP000789359"/>
    </source>
</evidence>
<gene>
    <name evidence="1" type="ORF">LMG8286_00588</name>
</gene>
<dbReference type="EMBL" id="CAJHOE010000001">
    <property type="protein sequence ID" value="CAD7286883.1"/>
    <property type="molecule type" value="Genomic_DNA"/>
</dbReference>
<proteinExistence type="predicted"/>
<evidence type="ECO:0000313" key="1">
    <source>
        <dbReference type="EMBL" id="CAD7286883.1"/>
    </source>
</evidence>
<protein>
    <submittedName>
        <fullName evidence="1">Uncharacterized protein</fullName>
    </submittedName>
</protein>
<accession>A0ABN7K618</accession>
<dbReference type="Proteomes" id="UP000789359">
    <property type="component" value="Unassembled WGS sequence"/>
</dbReference>
<reference evidence="1 2" key="1">
    <citation type="submission" date="2020-11" db="EMBL/GenBank/DDBJ databases">
        <authorList>
            <person name="Peeters C."/>
        </authorList>
    </citation>
    <scope>NUCLEOTIDE SEQUENCE [LARGE SCALE GENOMIC DNA]</scope>
    <source>
        <strain evidence="1 2">LMG 8286</strain>
    </source>
</reference>